<evidence type="ECO:0000313" key="2">
    <source>
        <dbReference type="Proteomes" id="UP000095751"/>
    </source>
</evidence>
<evidence type="ECO:0000313" key="1">
    <source>
        <dbReference type="EMBL" id="OEU11704.1"/>
    </source>
</evidence>
<protein>
    <recommendedName>
        <fullName evidence="3">BTB domain-containing protein</fullName>
    </recommendedName>
</protein>
<dbReference type="EMBL" id="KV784366">
    <property type="protein sequence ID" value="OEU11704.1"/>
    <property type="molecule type" value="Genomic_DNA"/>
</dbReference>
<dbReference type="SUPFAM" id="SSF54695">
    <property type="entry name" value="POZ domain"/>
    <property type="match status" value="1"/>
</dbReference>
<dbReference type="Proteomes" id="UP000095751">
    <property type="component" value="Unassembled WGS sequence"/>
</dbReference>
<dbReference type="AlphaFoldDB" id="A0A1E7F0U2"/>
<dbReference type="OrthoDB" id="10025005at2759"/>
<keyword evidence="2" id="KW-1185">Reference proteome</keyword>
<dbReference type="KEGG" id="fcy:FRACYDRAFT_244827"/>
<name>A0A1E7F0U2_9STRA</name>
<evidence type="ECO:0008006" key="3">
    <source>
        <dbReference type="Google" id="ProtNLM"/>
    </source>
</evidence>
<organism evidence="1 2">
    <name type="scientific">Fragilariopsis cylindrus CCMP1102</name>
    <dbReference type="NCBI Taxonomy" id="635003"/>
    <lineage>
        <taxon>Eukaryota</taxon>
        <taxon>Sar</taxon>
        <taxon>Stramenopiles</taxon>
        <taxon>Ochrophyta</taxon>
        <taxon>Bacillariophyta</taxon>
        <taxon>Bacillariophyceae</taxon>
        <taxon>Bacillariophycidae</taxon>
        <taxon>Bacillariales</taxon>
        <taxon>Bacillariaceae</taxon>
        <taxon>Fragilariopsis</taxon>
    </lineage>
</organism>
<sequence length="314" mass="34586">MSDTNTNAKIPTTVHFNVGGKIYEVSRSLIEKYPDSMLRTLISKTWLNDEHNDPLKIQLLFGLHEIRKSCVADHGIKDAILNDLDYYGFHGVDPNVFTFPITGGEAMKYINTLTEEKEMDVNFHTLAHYCFLRYKNSGTRDITFYVADDDYKDFHGRPGNIKFHEGKMEEIRTIVCSLKGNVQENKTTWACFSTVAARAAQAAASACDSNVLVVVTGGACLAAKVAAEVAVVATEATVESLSIQDSLIDAAEIQAAYLNTNTILSQNCVIEGDIANLQADSDLDSLKLSIEPTDHSKTAFRVETGIDLVIDSYK</sequence>
<dbReference type="InterPro" id="IPR011333">
    <property type="entry name" value="SKP1/BTB/POZ_sf"/>
</dbReference>
<dbReference type="Gene3D" id="3.30.710.10">
    <property type="entry name" value="Potassium Channel Kv1.1, Chain A"/>
    <property type="match status" value="1"/>
</dbReference>
<proteinExistence type="predicted"/>
<accession>A0A1E7F0U2</accession>
<gene>
    <name evidence="1" type="ORF">FRACYDRAFT_244827</name>
</gene>
<dbReference type="InParanoid" id="A0A1E7F0U2"/>
<reference evidence="1 2" key="1">
    <citation type="submission" date="2016-09" db="EMBL/GenBank/DDBJ databases">
        <title>Extensive genetic diversity and differential bi-allelic expression allows diatom success in the polar Southern Ocean.</title>
        <authorList>
            <consortium name="DOE Joint Genome Institute"/>
            <person name="Mock T."/>
            <person name="Otillar R.P."/>
            <person name="Strauss J."/>
            <person name="Dupont C."/>
            <person name="Frickenhaus S."/>
            <person name="Maumus F."/>
            <person name="Mcmullan M."/>
            <person name="Sanges R."/>
            <person name="Schmutz J."/>
            <person name="Toseland A."/>
            <person name="Valas R."/>
            <person name="Veluchamy A."/>
            <person name="Ward B.J."/>
            <person name="Allen A."/>
            <person name="Barry K."/>
            <person name="Falciatore A."/>
            <person name="Ferrante M."/>
            <person name="Fortunato A.E."/>
            <person name="Gloeckner G."/>
            <person name="Gruber A."/>
            <person name="Hipkin R."/>
            <person name="Janech M."/>
            <person name="Kroth P."/>
            <person name="Leese F."/>
            <person name="Lindquist E."/>
            <person name="Lyon B.R."/>
            <person name="Martin J."/>
            <person name="Mayer C."/>
            <person name="Parker M."/>
            <person name="Quesneville H."/>
            <person name="Raymond J."/>
            <person name="Uhlig C."/>
            <person name="Valentin K.U."/>
            <person name="Worden A.Z."/>
            <person name="Armbrust E.V."/>
            <person name="Bowler C."/>
            <person name="Green B."/>
            <person name="Moulton V."/>
            <person name="Van Oosterhout C."/>
            <person name="Grigoriev I."/>
        </authorList>
    </citation>
    <scope>NUCLEOTIDE SEQUENCE [LARGE SCALE GENOMIC DNA]</scope>
    <source>
        <strain evidence="1 2">CCMP1102</strain>
    </source>
</reference>